<evidence type="ECO:0000256" key="1">
    <source>
        <dbReference type="SAM" id="SignalP"/>
    </source>
</evidence>
<feature type="chain" id="PRO_5003005745" description="T. brucei spp.-specific protein" evidence="1">
    <location>
        <begin position="18"/>
        <end position="53"/>
    </location>
</feature>
<proteinExistence type="predicted"/>
<dbReference type="RefSeq" id="XP_011771359.1">
    <property type="nucleotide sequence ID" value="XM_011773057.1"/>
</dbReference>
<dbReference type="EMBL" id="FN554964">
    <property type="protein sequence ID" value="CBH08918.1"/>
    <property type="molecule type" value="Genomic_DNA"/>
</dbReference>
<reference evidence="3" key="1">
    <citation type="journal article" date="2010" name="PLoS Negl. Trop. Dis.">
        <title>The genome sequence of Trypanosoma brucei gambiense, causative agent of chronic human african trypanosomiasis.</title>
        <authorList>
            <person name="Jackson A.P."/>
            <person name="Sanders M."/>
            <person name="Berry A."/>
            <person name="McQuillan J."/>
            <person name="Aslett M.A."/>
            <person name="Quail M.A."/>
            <person name="Chukualim B."/>
            <person name="Capewell P."/>
            <person name="MacLeod A."/>
            <person name="Melville S.E."/>
            <person name="Gibson W."/>
            <person name="Barry J.D."/>
            <person name="Berriman M."/>
            <person name="Hertz-Fowler C."/>
        </authorList>
    </citation>
    <scope>NUCLEOTIDE SEQUENCE [LARGE SCALE GENOMIC DNA]</scope>
    <source>
        <strain evidence="3">MHOM/CI/86/DAL972</strain>
    </source>
</reference>
<organism evidence="2 3">
    <name type="scientific">Trypanosoma brucei gambiense (strain MHOM/CI/86/DAL972)</name>
    <dbReference type="NCBI Taxonomy" id="679716"/>
    <lineage>
        <taxon>Eukaryota</taxon>
        <taxon>Discoba</taxon>
        <taxon>Euglenozoa</taxon>
        <taxon>Kinetoplastea</taxon>
        <taxon>Metakinetoplastina</taxon>
        <taxon>Trypanosomatida</taxon>
        <taxon>Trypanosomatidae</taxon>
        <taxon>Trypanosoma</taxon>
    </lineage>
</organism>
<evidence type="ECO:0000313" key="3">
    <source>
        <dbReference type="Proteomes" id="UP000002316"/>
    </source>
</evidence>
<dbReference type="KEGG" id="tbg:TbgDal_I1065"/>
<dbReference type="AlphaFoldDB" id="C9ZIC6"/>
<feature type="signal peptide" evidence="1">
    <location>
        <begin position="1"/>
        <end position="17"/>
    </location>
</feature>
<dbReference type="GeneID" id="23858149"/>
<name>C9ZIC6_TRYB9</name>
<keyword evidence="1" id="KW-0732">Signal</keyword>
<protein>
    <recommendedName>
        <fullName evidence="4">T. brucei spp.-specific protein</fullName>
    </recommendedName>
</protein>
<evidence type="ECO:0008006" key="4">
    <source>
        <dbReference type="Google" id="ProtNLM"/>
    </source>
</evidence>
<sequence>MFKCSLSFPLFLPFARGTTTSGDGEEGTEEFLQKEKDVVVRNQLHKKYIYIYI</sequence>
<evidence type="ECO:0000313" key="2">
    <source>
        <dbReference type="EMBL" id="CBH08918.1"/>
    </source>
</evidence>
<dbReference type="Proteomes" id="UP000002316">
    <property type="component" value="Chromosome 1"/>
</dbReference>
<accession>C9ZIC6</accession>
<gene>
    <name evidence="2" type="ORF">TbgDal_I1065</name>
</gene>